<reference evidence="1" key="1">
    <citation type="submission" date="2022-08" db="EMBL/GenBank/DDBJ databases">
        <authorList>
            <person name="Gutierrez-Valencia J."/>
        </authorList>
    </citation>
    <scope>NUCLEOTIDE SEQUENCE</scope>
</reference>
<dbReference type="EMBL" id="CAMGYJ010000008">
    <property type="protein sequence ID" value="CAI0459936.1"/>
    <property type="molecule type" value="Genomic_DNA"/>
</dbReference>
<keyword evidence="2" id="KW-1185">Reference proteome</keyword>
<sequence length="36" mass="3868">MCGLTLTELGLMGLRRLGVSTVVNPLVGKQVMELHT</sequence>
<name>A0AAV0NP08_9ROSI</name>
<evidence type="ECO:0000313" key="1">
    <source>
        <dbReference type="EMBL" id="CAI0459936.1"/>
    </source>
</evidence>
<dbReference type="Proteomes" id="UP001154282">
    <property type="component" value="Unassembled WGS sequence"/>
</dbReference>
<evidence type="ECO:0000313" key="2">
    <source>
        <dbReference type="Proteomes" id="UP001154282"/>
    </source>
</evidence>
<organism evidence="1 2">
    <name type="scientific">Linum tenue</name>
    <dbReference type="NCBI Taxonomy" id="586396"/>
    <lineage>
        <taxon>Eukaryota</taxon>
        <taxon>Viridiplantae</taxon>
        <taxon>Streptophyta</taxon>
        <taxon>Embryophyta</taxon>
        <taxon>Tracheophyta</taxon>
        <taxon>Spermatophyta</taxon>
        <taxon>Magnoliopsida</taxon>
        <taxon>eudicotyledons</taxon>
        <taxon>Gunneridae</taxon>
        <taxon>Pentapetalae</taxon>
        <taxon>rosids</taxon>
        <taxon>fabids</taxon>
        <taxon>Malpighiales</taxon>
        <taxon>Linaceae</taxon>
        <taxon>Linum</taxon>
    </lineage>
</organism>
<proteinExistence type="predicted"/>
<accession>A0AAV0NP08</accession>
<comment type="caution">
    <text evidence="1">The sequence shown here is derived from an EMBL/GenBank/DDBJ whole genome shotgun (WGS) entry which is preliminary data.</text>
</comment>
<gene>
    <name evidence="1" type="ORF">LITE_LOCUS34237</name>
</gene>
<dbReference type="AlphaFoldDB" id="A0AAV0NP08"/>
<protein>
    <submittedName>
        <fullName evidence="1">Uncharacterized protein</fullName>
    </submittedName>
</protein>